<proteinExistence type="inferred from homology"/>
<dbReference type="Gene3D" id="2.40.160.180">
    <property type="entry name" value="Carbohydrate-selective porin OprB"/>
    <property type="match status" value="1"/>
</dbReference>
<dbReference type="EMBL" id="CABVHU010000006">
    <property type="protein sequence ID" value="VVO03617.1"/>
    <property type="molecule type" value="Genomic_DNA"/>
</dbReference>
<dbReference type="Proteomes" id="UP000409037">
    <property type="component" value="Unassembled WGS sequence"/>
</dbReference>
<dbReference type="GO" id="GO:0015288">
    <property type="term" value="F:porin activity"/>
    <property type="evidence" value="ECO:0007669"/>
    <property type="project" value="InterPro"/>
</dbReference>
<evidence type="ECO:0000256" key="3">
    <source>
        <dbReference type="SAM" id="MobiDB-lite"/>
    </source>
</evidence>
<dbReference type="OrthoDB" id="8410954at2"/>
<dbReference type="AlphaFoldDB" id="A0A5E7CFW2"/>
<sequence length="487" mass="53122" precursor="true">MPKHVTLTRECLTVRKQRISLYASALAIQALLASPCVFANPQVNTAPSIPPVGQPEAQPAASAGSANPDTETSRQLAEQFRSNADEWAPINALAAPGLTSRFPPISDSILGNKGGWRSELAEKGFNIELRIKSGVTANLRDSTAPKNGYVGQDADLLYGGPSLTIVSDLDKLLGVPNAKMTFVAGSYYTTAEVQKGDNDTSINEISYYQSFLDDSMSVNFGYGPQWTRFVGLFTGGQLVLSDSLSSLIPLQVGLPASPFGSPFFNFQLGGESGPYTKLGISQSISTLGRTWEGDHNGIGFQFHKNNANALYIGEIGDKNESSPDQYYKWIRAGVIYNTSEYDKFDGGKNENKAVYALADFQLTQPDNWLSYRGLYTNIGIQAAPSDVNVYTRSYTAKLYYKAPFLSRPLDATSVSFKYNAFSKDASDYYRSLGVDTQSDQTQVDVQYVAHVASGVYLTPQLSWIHHPSFANDYPDALLASLNFLISF</sequence>
<dbReference type="RefSeq" id="WP_150798418.1">
    <property type="nucleotide sequence ID" value="NZ_CABVHU010000006.1"/>
</dbReference>
<evidence type="ECO:0000313" key="5">
    <source>
        <dbReference type="Proteomes" id="UP000409037"/>
    </source>
</evidence>
<dbReference type="InterPro" id="IPR007049">
    <property type="entry name" value="Carb-sel_porin_OprB"/>
</dbReference>
<dbReference type="PANTHER" id="PTHR37944">
    <property type="entry name" value="PORIN B"/>
    <property type="match status" value="1"/>
</dbReference>
<dbReference type="InterPro" id="IPR052932">
    <property type="entry name" value="OprB_Porin"/>
</dbReference>
<evidence type="ECO:0000256" key="2">
    <source>
        <dbReference type="RuleBase" id="RU363072"/>
    </source>
</evidence>
<dbReference type="GO" id="GO:0016020">
    <property type="term" value="C:membrane"/>
    <property type="evidence" value="ECO:0007669"/>
    <property type="project" value="InterPro"/>
</dbReference>
<keyword evidence="2" id="KW-0732">Signal</keyword>
<gene>
    <name evidence="4" type="ORF">PS833_02861</name>
</gene>
<feature type="compositionally biased region" description="Polar residues" evidence="3">
    <location>
        <begin position="64"/>
        <end position="77"/>
    </location>
</feature>
<comment type="similarity">
    <text evidence="1 2">Belongs to the OprB family.</text>
</comment>
<dbReference type="Pfam" id="PF04966">
    <property type="entry name" value="OprB"/>
    <property type="match status" value="1"/>
</dbReference>
<feature type="region of interest" description="Disordered" evidence="3">
    <location>
        <begin position="48"/>
        <end position="77"/>
    </location>
</feature>
<reference evidence="4 5" key="1">
    <citation type="submission" date="2019-09" db="EMBL/GenBank/DDBJ databases">
        <authorList>
            <person name="Chandra G."/>
            <person name="Truman W A."/>
        </authorList>
    </citation>
    <scope>NUCLEOTIDE SEQUENCE [LARGE SCALE GENOMIC DNA]</scope>
    <source>
        <strain evidence="4">PS833</strain>
    </source>
</reference>
<accession>A0A5E7CFW2</accession>
<dbReference type="GO" id="GO:0008643">
    <property type="term" value="P:carbohydrate transport"/>
    <property type="evidence" value="ECO:0007669"/>
    <property type="project" value="InterPro"/>
</dbReference>
<dbReference type="PANTHER" id="PTHR37944:SF1">
    <property type="entry name" value="PORIN B"/>
    <property type="match status" value="1"/>
</dbReference>
<evidence type="ECO:0000256" key="1">
    <source>
        <dbReference type="ARBA" id="ARBA00008769"/>
    </source>
</evidence>
<feature type="signal peptide" evidence="2">
    <location>
        <begin position="1"/>
        <end position="39"/>
    </location>
</feature>
<organism evidence="4 5">
    <name type="scientific">Pseudomonas fluorescens</name>
    <dbReference type="NCBI Taxonomy" id="294"/>
    <lineage>
        <taxon>Bacteria</taxon>
        <taxon>Pseudomonadati</taxon>
        <taxon>Pseudomonadota</taxon>
        <taxon>Gammaproteobacteria</taxon>
        <taxon>Pseudomonadales</taxon>
        <taxon>Pseudomonadaceae</taxon>
        <taxon>Pseudomonas</taxon>
    </lineage>
</organism>
<name>A0A5E7CFW2_PSEFL</name>
<protein>
    <submittedName>
        <fullName evidence="4">Uncharacterized protein</fullName>
    </submittedName>
</protein>
<feature type="chain" id="PRO_5023158682" evidence="2">
    <location>
        <begin position="40"/>
        <end position="487"/>
    </location>
</feature>
<evidence type="ECO:0000313" key="4">
    <source>
        <dbReference type="EMBL" id="VVO03617.1"/>
    </source>
</evidence>
<dbReference type="InterPro" id="IPR038673">
    <property type="entry name" value="OprB_sf"/>
</dbReference>